<dbReference type="RefSeq" id="WP_251871347.1">
    <property type="nucleotide sequence ID" value="NZ_CP098755.1"/>
</dbReference>
<protein>
    <recommendedName>
        <fullName evidence="4">Lipoprotein</fullName>
    </recommendedName>
</protein>
<organism evidence="2 3">
    <name type="scientific">Brevibacillus ruminantium</name>
    <dbReference type="NCBI Taxonomy" id="2950604"/>
    <lineage>
        <taxon>Bacteria</taxon>
        <taxon>Bacillati</taxon>
        <taxon>Bacillota</taxon>
        <taxon>Bacilli</taxon>
        <taxon>Bacillales</taxon>
        <taxon>Paenibacillaceae</taxon>
        <taxon>Brevibacillus</taxon>
    </lineage>
</organism>
<name>A0ABY4WBL9_9BACL</name>
<feature type="chain" id="PRO_5047469195" description="Lipoprotein" evidence="1">
    <location>
        <begin position="28"/>
        <end position="175"/>
    </location>
</feature>
<evidence type="ECO:0000256" key="1">
    <source>
        <dbReference type="SAM" id="SignalP"/>
    </source>
</evidence>
<keyword evidence="1" id="KW-0732">Signal</keyword>
<dbReference type="Proteomes" id="UP001056500">
    <property type="component" value="Chromosome"/>
</dbReference>
<keyword evidence="3" id="KW-1185">Reference proteome</keyword>
<evidence type="ECO:0000313" key="2">
    <source>
        <dbReference type="EMBL" id="USG64231.1"/>
    </source>
</evidence>
<evidence type="ECO:0008006" key="4">
    <source>
        <dbReference type="Google" id="ProtNLM"/>
    </source>
</evidence>
<evidence type="ECO:0000313" key="3">
    <source>
        <dbReference type="Proteomes" id="UP001056500"/>
    </source>
</evidence>
<accession>A0ABY4WBL9</accession>
<dbReference type="EMBL" id="CP098755">
    <property type="protein sequence ID" value="USG64231.1"/>
    <property type="molecule type" value="Genomic_DNA"/>
</dbReference>
<feature type="signal peptide" evidence="1">
    <location>
        <begin position="1"/>
        <end position="27"/>
    </location>
</feature>
<sequence length="175" mass="19969">MKKVIGTLTVTILGAAVLFSGFSNTEASDVPISTDIQNKWEIYAQNEISKKLSETHEDAIQDFQIDESQYTYQSLYDKEFQGLGKDDSNRLFISVFNSVLVNQKQGDFVPGLLLKNDLSEAIVVYKSLESGDNHLYVFTRDGKEWTLIKEDVQKGKKMEKVTYKNLQQFNAEYKC</sequence>
<gene>
    <name evidence="2" type="ORF">NDK47_19000</name>
</gene>
<proteinExistence type="predicted"/>
<reference evidence="2" key="1">
    <citation type="submission" date="2022-06" db="EMBL/GenBank/DDBJ databases">
        <title>Genome sequencing of Brevibacillus sp. BB3-R1.</title>
        <authorList>
            <person name="Heo J."/>
            <person name="Lee D."/>
            <person name="Won M."/>
            <person name="Han B.-H."/>
            <person name="Hong S.-B."/>
            <person name="Kwon S.-W."/>
        </authorList>
    </citation>
    <scope>NUCLEOTIDE SEQUENCE</scope>
    <source>
        <strain evidence="2">BB3-R1</strain>
    </source>
</reference>